<dbReference type="Gramene" id="ONIVA02G04160.4">
    <property type="protein sequence ID" value="ONIVA02G04160.4"/>
    <property type="gene ID" value="ONIVA02G04160"/>
</dbReference>
<reference evidence="2" key="1">
    <citation type="submission" date="2015-04" db="UniProtKB">
        <authorList>
            <consortium name="EnsemblPlants"/>
        </authorList>
    </citation>
    <scope>IDENTIFICATION</scope>
    <source>
        <strain evidence="2">SL10</strain>
    </source>
</reference>
<dbReference type="AlphaFoldDB" id="A0A0E0G1E2"/>
<feature type="region of interest" description="Disordered" evidence="1">
    <location>
        <begin position="286"/>
        <end position="308"/>
    </location>
</feature>
<proteinExistence type="predicted"/>
<protein>
    <submittedName>
        <fullName evidence="2">Uncharacterized protein</fullName>
    </submittedName>
</protein>
<organism evidence="2">
    <name type="scientific">Oryza nivara</name>
    <name type="common">Indian wild rice</name>
    <name type="synonym">Oryza sativa f. spontanea</name>
    <dbReference type="NCBI Taxonomy" id="4536"/>
    <lineage>
        <taxon>Eukaryota</taxon>
        <taxon>Viridiplantae</taxon>
        <taxon>Streptophyta</taxon>
        <taxon>Embryophyta</taxon>
        <taxon>Tracheophyta</taxon>
        <taxon>Spermatophyta</taxon>
        <taxon>Magnoliopsida</taxon>
        <taxon>Liliopsida</taxon>
        <taxon>Poales</taxon>
        <taxon>Poaceae</taxon>
        <taxon>BOP clade</taxon>
        <taxon>Oryzoideae</taxon>
        <taxon>Oryzeae</taxon>
        <taxon>Oryzinae</taxon>
        <taxon>Oryza</taxon>
    </lineage>
</organism>
<keyword evidence="3" id="KW-1185">Reference proteome</keyword>
<dbReference type="EnsemblPlants" id="ONIVA02G04160.4">
    <property type="protein sequence ID" value="ONIVA02G04160.4"/>
    <property type="gene ID" value="ONIVA02G04160"/>
</dbReference>
<accession>A0A0E0G1E2</accession>
<name>A0A0E0G1E2_ORYNI</name>
<evidence type="ECO:0000313" key="2">
    <source>
        <dbReference type="EnsemblPlants" id="ONIVA02G04160.4"/>
    </source>
</evidence>
<dbReference type="Proteomes" id="UP000006591">
    <property type="component" value="Chromosome 2"/>
</dbReference>
<evidence type="ECO:0000313" key="3">
    <source>
        <dbReference type="Proteomes" id="UP000006591"/>
    </source>
</evidence>
<sequence>MASRCRKRKGNAPVNWLLEIFSTCSGWLDTDEFSSCRLPLRWLKLTSRTTMLPEDISSAGRPPVSELYDRLRCDKLVSSPSDGEILPSRPLEARETSMTAPSSLQVMPSHAQQSMPFRHDMAMPLSCPSPARNRRRELFSCSRHAVVETAMGSSNSSRHNEEAARPEKGITTLLLHAEWGAIFMSGDIDFVPTAGGGGGGRARQRQGRPQAIWSARLTSRDYMEAVGYALECHWLRISGPLVGKRRLKLTSRTTMLLVDISSDGSPPESKLYDRLSRDKLVSSLRDDEMHPCRPLEASNSSVTAPSSPQIIPSQVQQFGLFCHDTARPPSCDNPARNRRRECLSCLVHESTGEMKTV</sequence>
<evidence type="ECO:0000256" key="1">
    <source>
        <dbReference type="SAM" id="MobiDB-lite"/>
    </source>
</evidence>
<reference evidence="2" key="2">
    <citation type="submission" date="2018-04" db="EMBL/GenBank/DDBJ databases">
        <title>OnivRS2 (Oryza nivara Reference Sequence Version 2).</title>
        <authorList>
            <person name="Zhang J."/>
            <person name="Kudrna D."/>
            <person name="Lee S."/>
            <person name="Talag J."/>
            <person name="Rajasekar S."/>
            <person name="Welchert J."/>
            <person name="Hsing Y.-I."/>
            <person name="Wing R.A."/>
        </authorList>
    </citation>
    <scope>NUCLEOTIDE SEQUENCE [LARGE SCALE GENOMIC DNA]</scope>
    <source>
        <strain evidence="2">SL10</strain>
    </source>
</reference>